<comment type="caution">
    <text evidence="2">The sequence shown here is derived from an EMBL/GenBank/DDBJ whole genome shotgun (WGS) entry which is preliminary data.</text>
</comment>
<reference evidence="2 3" key="1">
    <citation type="submission" date="2024-09" db="EMBL/GenBank/DDBJ databases">
        <authorList>
            <person name="Sun Q."/>
            <person name="Mori K."/>
        </authorList>
    </citation>
    <scope>NUCLEOTIDE SEQUENCE [LARGE SCALE GENOMIC DNA]</scope>
    <source>
        <strain evidence="2 3">CECT 8460</strain>
    </source>
</reference>
<accession>A0ABV5GGV6</accession>
<keyword evidence="3" id="KW-1185">Reference proteome</keyword>
<evidence type="ECO:0000313" key="3">
    <source>
        <dbReference type="Proteomes" id="UP001589576"/>
    </source>
</evidence>
<evidence type="ECO:0008006" key="4">
    <source>
        <dbReference type="Google" id="ProtNLM"/>
    </source>
</evidence>
<feature type="chain" id="PRO_5047380300" description="Carboxypeptidase-like regulatory domain-containing protein" evidence="1">
    <location>
        <begin position="19"/>
        <end position="387"/>
    </location>
</feature>
<organism evidence="2 3">
    <name type="scientific">Flavobacterium paronense</name>
    <dbReference type="NCBI Taxonomy" id="1392775"/>
    <lineage>
        <taxon>Bacteria</taxon>
        <taxon>Pseudomonadati</taxon>
        <taxon>Bacteroidota</taxon>
        <taxon>Flavobacteriia</taxon>
        <taxon>Flavobacteriales</taxon>
        <taxon>Flavobacteriaceae</taxon>
        <taxon>Flavobacterium</taxon>
    </lineage>
</organism>
<dbReference type="EMBL" id="JBHMFB010000029">
    <property type="protein sequence ID" value="MFB9090365.1"/>
    <property type="molecule type" value="Genomic_DNA"/>
</dbReference>
<dbReference type="RefSeq" id="WP_290283954.1">
    <property type="nucleotide sequence ID" value="NZ_JAUFQN010000009.1"/>
</dbReference>
<gene>
    <name evidence="2" type="ORF">ACFFUU_12180</name>
</gene>
<name>A0ABV5GGV6_9FLAO</name>
<evidence type="ECO:0000313" key="2">
    <source>
        <dbReference type="EMBL" id="MFB9090365.1"/>
    </source>
</evidence>
<evidence type="ECO:0000256" key="1">
    <source>
        <dbReference type="SAM" id="SignalP"/>
    </source>
</evidence>
<protein>
    <recommendedName>
        <fullName evidence="4">Carboxypeptidase-like regulatory domain-containing protein</fullName>
    </recommendedName>
</protein>
<sequence>MKKIVAFLFLVSSVGVLSQNVEKSIVLLDVDTNLPIEDATVYISKTKQTLLSNADGAVSFILNGVSNIQITHSSYDAIKLRSTILKEKVNTFYLKNSITGLEEIIITKEHPQKILKSLVENSINKLTIPARLKVYSREFFKLNGVNSHFNDGLMNFQMFGNSKNFKTDILVEQNRSYGIVNEEISSDVLGYNLNDIMQNYYNFKYLNPILELSAKKEYDFLVKAYSKNEDYNLMLVTPVDNTKELRDDFSILYDRKKKMIIEVSSFISPKTIANTKDRTSVGSKNIYKSLFKTIYRVENSNYYLVSSKEEIGFQRIDKNTKTNIEVKNYFVTTNFSNHSFTYKDSEVFKEKTLYNKKNSILTNYWDISGLAATADEQAIISIMETRE</sequence>
<keyword evidence="1" id="KW-0732">Signal</keyword>
<proteinExistence type="predicted"/>
<dbReference type="Proteomes" id="UP001589576">
    <property type="component" value="Unassembled WGS sequence"/>
</dbReference>
<feature type="signal peptide" evidence="1">
    <location>
        <begin position="1"/>
        <end position="18"/>
    </location>
</feature>